<reference evidence="2 3" key="1">
    <citation type="submission" date="2020-08" db="EMBL/GenBank/DDBJ databases">
        <title>Genomic Encyclopedia of Type Strains, Phase IV (KMG-IV): sequencing the most valuable type-strain genomes for metagenomic binning, comparative biology and taxonomic classification.</title>
        <authorList>
            <person name="Goeker M."/>
        </authorList>
    </citation>
    <scope>NUCLEOTIDE SEQUENCE [LARGE SCALE GENOMIC DNA]</scope>
    <source>
        <strain evidence="2 3">DSM 27471</strain>
    </source>
</reference>
<protein>
    <recommendedName>
        <fullName evidence="4">DUF4345 domain-containing protein</fullName>
    </recommendedName>
</protein>
<dbReference type="EMBL" id="JACHYB010000001">
    <property type="protein sequence ID" value="MBB3187647.1"/>
    <property type="molecule type" value="Genomic_DNA"/>
</dbReference>
<name>A0A7W5DRA0_9PORP</name>
<keyword evidence="3" id="KW-1185">Reference proteome</keyword>
<dbReference type="Proteomes" id="UP000544222">
    <property type="component" value="Unassembled WGS sequence"/>
</dbReference>
<evidence type="ECO:0008006" key="4">
    <source>
        <dbReference type="Google" id="ProtNLM"/>
    </source>
</evidence>
<evidence type="ECO:0000256" key="1">
    <source>
        <dbReference type="SAM" id="Phobius"/>
    </source>
</evidence>
<proteinExistence type="predicted"/>
<evidence type="ECO:0000313" key="2">
    <source>
        <dbReference type="EMBL" id="MBB3187647.1"/>
    </source>
</evidence>
<feature type="transmembrane region" description="Helical" evidence="1">
    <location>
        <begin position="90"/>
        <end position="120"/>
    </location>
</feature>
<gene>
    <name evidence="2" type="ORF">FHX64_001810</name>
</gene>
<feature type="transmembrane region" description="Helical" evidence="1">
    <location>
        <begin position="62"/>
        <end position="84"/>
    </location>
</feature>
<feature type="transmembrane region" description="Helical" evidence="1">
    <location>
        <begin position="15"/>
        <end position="33"/>
    </location>
</feature>
<evidence type="ECO:0000313" key="3">
    <source>
        <dbReference type="Proteomes" id="UP000544222"/>
    </source>
</evidence>
<keyword evidence="1" id="KW-0472">Membrane</keyword>
<keyword evidence="1" id="KW-1133">Transmembrane helix</keyword>
<accession>A0A7W5DRA0</accession>
<dbReference type="AlphaFoldDB" id="A0A7W5DRA0"/>
<organism evidence="2 3">
    <name type="scientific">Microbacter margulisiae</name>
    <dbReference type="NCBI Taxonomy" id="1350067"/>
    <lineage>
        <taxon>Bacteria</taxon>
        <taxon>Pseudomonadati</taxon>
        <taxon>Bacteroidota</taxon>
        <taxon>Bacteroidia</taxon>
        <taxon>Bacteroidales</taxon>
        <taxon>Porphyromonadaceae</taxon>
        <taxon>Microbacter</taxon>
    </lineage>
</organism>
<comment type="caution">
    <text evidence="2">The sequence shown here is derived from an EMBL/GenBank/DDBJ whole genome shotgun (WGS) entry which is preliminary data.</text>
</comment>
<dbReference type="RefSeq" id="WP_183413392.1">
    <property type="nucleotide sequence ID" value="NZ_JACHYB010000001.1"/>
</dbReference>
<keyword evidence="1" id="KW-0812">Transmembrane</keyword>
<sequence>MTKKLTTVHYIKGLLLFRFIMIIVMLIIVYIVLMKHPEKGFLTGFADPILERVNIKDNPENTFAYIIGQYSISMMIILLEYIFLVKKKKIGFWIVFGIDFVVTLGQHAPWVSIIIFILAISKETRLYFKQQKVAETINNMADSELTAKDEDGEINNF</sequence>